<reference evidence="2 3" key="1">
    <citation type="submission" date="2024-09" db="EMBL/GenBank/DDBJ databases">
        <authorList>
            <person name="Sun Q."/>
            <person name="Mori K."/>
        </authorList>
    </citation>
    <scope>NUCLEOTIDE SEQUENCE [LARGE SCALE GENOMIC DNA]</scope>
    <source>
        <strain evidence="2 3">JCM 9626</strain>
    </source>
</reference>
<feature type="region of interest" description="Disordered" evidence="1">
    <location>
        <begin position="1"/>
        <end position="30"/>
    </location>
</feature>
<dbReference type="RefSeq" id="WP_140010267.1">
    <property type="nucleotide sequence ID" value="NZ_JBHMDG010000016.1"/>
</dbReference>
<evidence type="ECO:0000256" key="1">
    <source>
        <dbReference type="SAM" id="MobiDB-lite"/>
    </source>
</evidence>
<sequence>MALFGRRKRDADRPARPDRPADPDPALPILSRDDATALDRMTREAFAQRGVEVTSDGSGQLRAMDGQTYGLSNLAAQVAREPRSAWTGLVAAHVGGMLASQEVPEPQSLDEVRSQVYPRLRWEADLPERPSYAENPLPGIVELAAVDYPTHVAELLDDLAVERLGGWAAIRAQGIVNLRSLEPMHRQTITADPERHDADLHLLVSDDFFGPSRVLVLDEVMAGLGIEAGPHGVLLAVPNRHLLALHPLGGVGVVAAMRLLAEIGTGEYEGQPGALSPHVYFRPASGGPIEQVTRVEEDGTVVIAVDGALADAFAGLGLLDG</sequence>
<proteinExistence type="predicted"/>
<dbReference type="EMBL" id="JBHMDG010000016">
    <property type="protein sequence ID" value="MFB9314095.1"/>
    <property type="molecule type" value="Genomic_DNA"/>
</dbReference>
<organism evidence="2 3">
    <name type="scientific">Nocardioides plantarum</name>
    <dbReference type="NCBI Taxonomy" id="29299"/>
    <lineage>
        <taxon>Bacteria</taxon>
        <taxon>Bacillati</taxon>
        <taxon>Actinomycetota</taxon>
        <taxon>Actinomycetes</taxon>
        <taxon>Propionibacteriales</taxon>
        <taxon>Nocardioidaceae</taxon>
        <taxon>Nocardioides</taxon>
    </lineage>
</organism>
<comment type="caution">
    <text evidence="2">The sequence shown here is derived from an EMBL/GenBank/DDBJ whole genome shotgun (WGS) entry which is preliminary data.</text>
</comment>
<accession>A0ABV5KBL4</accession>
<feature type="compositionally biased region" description="Basic and acidic residues" evidence="1">
    <location>
        <begin position="9"/>
        <end position="22"/>
    </location>
</feature>
<keyword evidence="3" id="KW-1185">Reference proteome</keyword>
<dbReference type="Proteomes" id="UP001589750">
    <property type="component" value="Unassembled WGS sequence"/>
</dbReference>
<gene>
    <name evidence="2" type="ORF">ACFFRI_13655</name>
</gene>
<name>A0ABV5KBL4_9ACTN</name>
<protein>
    <submittedName>
        <fullName evidence="2">Uncharacterized protein</fullName>
    </submittedName>
</protein>
<evidence type="ECO:0000313" key="2">
    <source>
        <dbReference type="EMBL" id="MFB9314095.1"/>
    </source>
</evidence>
<evidence type="ECO:0000313" key="3">
    <source>
        <dbReference type="Proteomes" id="UP001589750"/>
    </source>
</evidence>